<dbReference type="SUPFAM" id="SSF55729">
    <property type="entry name" value="Acyl-CoA N-acyltransferases (Nat)"/>
    <property type="match status" value="1"/>
</dbReference>
<dbReference type="RefSeq" id="XP_040732371.1">
    <property type="nucleotide sequence ID" value="XM_040876170.1"/>
</dbReference>
<accession>A0A364KWB8</accession>
<dbReference type="InterPro" id="IPR016181">
    <property type="entry name" value="Acyl_CoA_acyltransferase"/>
</dbReference>
<evidence type="ECO:0000256" key="2">
    <source>
        <dbReference type="ARBA" id="ARBA00023315"/>
    </source>
</evidence>
<dbReference type="PANTHER" id="PTHR43877:SF2">
    <property type="entry name" value="AMINOALKYLPHOSPHONATE N-ACETYLTRANSFERASE-RELATED"/>
    <property type="match status" value="1"/>
</dbReference>
<dbReference type="InterPro" id="IPR050832">
    <property type="entry name" value="Bact_Acetyltransf"/>
</dbReference>
<protein>
    <recommendedName>
        <fullName evidence="3">N-acetyltransferase domain-containing protein</fullName>
    </recommendedName>
</protein>
<dbReference type="PANTHER" id="PTHR43877">
    <property type="entry name" value="AMINOALKYLPHOSPHONATE N-ACETYLTRANSFERASE-RELATED-RELATED"/>
    <property type="match status" value="1"/>
</dbReference>
<gene>
    <name evidence="4" type="ORF">BHQ10_003867</name>
</gene>
<name>A0A364KWB8_TALAM</name>
<evidence type="ECO:0000313" key="5">
    <source>
        <dbReference type="Proteomes" id="UP000249363"/>
    </source>
</evidence>
<dbReference type="PROSITE" id="PS51186">
    <property type="entry name" value="GNAT"/>
    <property type="match status" value="1"/>
</dbReference>
<dbReference type="GO" id="GO:0016747">
    <property type="term" value="F:acyltransferase activity, transferring groups other than amino-acyl groups"/>
    <property type="evidence" value="ECO:0007669"/>
    <property type="project" value="InterPro"/>
</dbReference>
<dbReference type="GeneID" id="63793083"/>
<evidence type="ECO:0000259" key="3">
    <source>
        <dbReference type="PROSITE" id="PS51186"/>
    </source>
</evidence>
<keyword evidence="5" id="KW-1185">Reference proteome</keyword>
<dbReference type="AlphaFoldDB" id="A0A364KWB8"/>
<sequence length="162" mass="18138">MIKLRKVSPSDWELWKEQRLAALKEAPYAFHSKLAEWENVPDERWRARLSIPDACQFLAFLDGKAVGMVGGLPTEDPELVELVSLWVAPAARGHRVGDILIAAVEEWARGIGAARLRLEVAIQNRPAHSLYVRNGFVDVEREHDESGLGGGSFDQVMLKQLQ</sequence>
<dbReference type="CDD" id="cd04301">
    <property type="entry name" value="NAT_SF"/>
    <property type="match status" value="1"/>
</dbReference>
<feature type="domain" description="N-acetyltransferase" evidence="3">
    <location>
        <begin position="2"/>
        <end position="162"/>
    </location>
</feature>
<dbReference type="Proteomes" id="UP000249363">
    <property type="component" value="Unassembled WGS sequence"/>
</dbReference>
<dbReference type="Gene3D" id="3.40.630.30">
    <property type="match status" value="1"/>
</dbReference>
<organism evidence="4 5">
    <name type="scientific">Talaromyces amestolkiae</name>
    <dbReference type="NCBI Taxonomy" id="1196081"/>
    <lineage>
        <taxon>Eukaryota</taxon>
        <taxon>Fungi</taxon>
        <taxon>Dikarya</taxon>
        <taxon>Ascomycota</taxon>
        <taxon>Pezizomycotina</taxon>
        <taxon>Eurotiomycetes</taxon>
        <taxon>Eurotiomycetidae</taxon>
        <taxon>Eurotiales</taxon>
        <taxon>Trichocomaceae</taxon>
        <taxon>Talaromyces</taxon>
        <taxon>Talaromyces sect. Talaromyces</taxon>
    </lineage>
</organism>
<dbReference type="InterPro" id="IPR000182">
    <property type="entry name" value="GNAT_dom"/>
</dbReference>
<dbReference type="OrthoDB" id="41532at2759"/>
<evidence type="ECO:0000313" key="4">
    <source>
        <dbReference type="EMBL" id="RAO67855.1"/>
    </source>
</evidence>
<keyword evidence="1" id="KW-0808">Transferase</keyword>
<keyword evidence="2" id="KW-0012">Acyltransferase</keyword>
<evidence type="ECO:0000256" key="1">
    <source>
        <dbReference type="ARBA" id="ARBA00022679"/>
    </source>
</evidence>
<comment type="caution">
    <text evidence="4">The sequence shown here is derived from an EMBL/GenBank/DDBJ whole genome shotgun (WGS) entry which is preliminary data.</text>
</comment>
<proteinExistence type="predicted"/>
<dbReference type="STRING" id="1196081.A0A364KWB8"/>
<reference evidence="4 5" key="1">
    <citation type="journal article" date="2017" name="Biotechnol. Biofuels">
        <title>Differential beta-glucosidase expression as a function of carbon source availability in Talaromyces amestolkiae: a genomic and proteomic approach.</title>
        <authorList>
            <person name="de Eugenio L.I."/>
            <person name="Mendez-Liter J.A."/>
            <person name="Nieto-Dominguez M."/>
            <person name="Alonso L."/>
            <person name="Gil-Munoz J."/>
            <person name="Barriuso J."/>
            <person name="Prieto A."/>
            <person name="Martinez M.J."/>
        </authorList>
    </citation>
    <scope>NUCLEOTIDE SEQUENCE [LARGE SCALE GENOMIC DNA]</scope>
    <source>
        <strain evidence="4 5">CIB</strain>
    </source>
</reference>
<dbReference type="Pfam" id="PF00583">
    <property type="entry name" value="Acetyltransf_1"/>
    <property type="match status" value="1"/>
</dbReference>
<dbReference type="EMBL" id="MIKG01000006">
    <property type="protein sequence ID" value="RAO67855.1"/>
    <property type="molecule type" value="Genomic_DNA"/>
</dbReference>